<evidence type="ECO:0000256" key="1">
    <source>
        <dbReference type="ARBA" id="ARBA00022679"/>
    </source>
</evidence>
<accession>X1NCY7</accession>
<organism evidence="2">
    <name type="scientific">marine sediment metagenome</name>
    <dbReference type="NCBI Taxonomy" id="412755"/>
    <lineage>
        <taxon>unclassified sequences</taxon>
        <taxon>metagenomes</taxon>
        <taxon>ecological metagenomes</taxon>
    </lineage>
</organism>
<dbReference type="GO" id="GO:0016597">
    <property type="term" value="F:amino acid binding"/>
    <property type="evidence" value="ECO:0007669"/>
    <property type="project" value="InterPro"/>
</dbReference>
<feature type="non-terminal residue" evidence="2">
    <location>
        <position position="1"/>
    </location>
</feature>
<name>X1NCY7_9ZZZZ</name>
<dbReference type="Gene3D" id="3.40.50.1370">
    <property type="entry name" value="Aspartate/ornithine carbamoyltransferase"/>
    <property type="match status" value="2"/>
</dbReference>
<gene>
    <name evidence="2" type="ORF">S06H3_48361</name>
</gene>
<dbReference type="GO" id="GO:0006520">
    <property type="term" value="P:amino acid metabolic process"/>
    <property type="evidence" value="ECO:0007669"/>
    <property type="project" value="InterPro"/>
</dbReference>
<proteinExistence type="predicted"/>
<dbReference type="EMBL" id="BARV01030447">
    <property type="protein sequence ID" value="GAI41463.1"/>
    <property type="molecule type" value="Genomic_DNA"/>
</dbReference>
<comment type="caution">
    <text evidence="2">The sequence shown here is derived from an EMBL/GenBank/DDBJ whole genome shotgun (WGS) entry which is preliminary data.</text>
</comment>
<keyword evidence="1" id="KW-0808">Transferase</keyword>
<dbReference type="GO" id="GO:0016743">
    <property type="term" value="F:carboxyl- or carbamoyltransferase activity"/>
    <property type="evidence" value="ECO:0007669"/>
    <property type="project" value="InterPro"/>
</dbReference>
<protein>
    <recommendedName>
        <fullName evidence="3">Aspartate/ornithine carbamoyltransferase Asp/Orn-binding domain-containing protein</fullName>
    </recommendedName>
</protein>
<evidence type="ECO:0008006" key="3">
    <source>
        <dbReference type="Google" id="ProtNLM"/>
    </source>
</evidence>
<dbReference type="InterPro" id="IPR036901">
    <property type="entry name" value="Asp/Orn_carbamoylTrfase_sf"/>
</dbReference>
<reference evidence="2" key="1">
    <citation type="journal article" date="2014" name="Front. Microbiol.">
        <title>High frequency of phylogenetically diverse reductive dehalogenase-homologous genes in deep subseafloor sedimentary metagenomes.</title>
        <authorList>
            <person name="Kawai M."/>
            <person name="Futagami T."/>
            <person name="Toyoda A."/>
            <person name="Takaki Y."/>
            <person name="Nishi S."/>
            <person name="Hori S."/>
            <person name="Arai W."/>
            <person name="Tsubouchi T."/>
            <person name="Morono Y."/>
            <person name="Uchiyama I."/>
            <person name="Ito T."/>
            <person name="Fujiyama A."/>
            <person name="Inagaki F."/>
            <person name="Takami H."/>
        </authorList>
    </citation>
    <scope>NUCLEOTIDE SEQUENCE</scope>
    <source>
        <strain evidence="2">Expedition CK06-06</strain>
    </source>
</reference>
<dbReference type="AlphaFoldDB" id="X1NCY7"/>
<evidence type="ECO:0000313" key="2">
    <source>
        <dbReference type="EMBL" id="GAI41463.1"/>
    </source>
</evidence>
<sequence length="36" mass="4089">EINQDVDDNQKAYYFTQALNGVFTRQAIITSILGLK</sequence>
<dbReference type="SUPFAM" id="SSF53671">
    <property type="entry name" value="Aspartate/ornithine carbamoyltransferase"/>
    <property type="match status" value="1"/>
</dbReference>